<dbReference type="GO" id="GO:0016491">
    <property type="term" value="F:oxidoreductase activity"/>
    <property type="evidence" value="ECO:0007669"/>
    <property type="project" value="UniProtKB-KW"/>
</dbReference>
<dbReference type="Proteomes" id="UP000249725">
    <property type="component" value="Unassembled WGS sequence"/>
</dbReference>
<dbReference type="PANTHER" id="PTHR43060">
    <property type="entry name" value="3-HYDROXYISOBUTYRATE DEHYDROGENASE-LIKE 1, MITOCHONDRIAL-RELATED"/>
    <property type="match status" value="1"/>
</dbReference>
<dbReference type="AlphaFoldDB" id="A0A328A8I5"/>
<dbReference type="InterPro" id="IPR008927">
    <property type="entry name" value="6-PGluconate_DH-like_C_sf"/>
</dbReference>
<evidence type="ECO:0000256" key="3">
    <source>
        <dbReference type="PIRSR" id="PIRSR000103-1"/>
    </source>
</evidence>
<dbReference type="RefSeq" id="WP_111516153.1">
    <property type="nucleotide sequence ID" value="NZ_QFYR01000005.1"/>
</dbReference>
<dbReference type="EMBL" id="QFYR01000005">
    <property type="protein sequence ID" value="RAK50841.1"/>
    <property type="molecule type" value="Genomic_DNA"/>
</dbReference>
<comment type="caution">
    <text evidence="6">The sequence shown here is derived from an EMBL/GenBank/DDBJ whole genome shotgun (WGS) entry which is preliminary data.</text>
</comment>
<name>A0A328A8I5_9CAUL</name>
<organism evidence="6 7">
    <name type="scientific">Phenylobacterium deserti</name>
    <dbReference type="NCBI Taxonomy" id="1914756"/>
    <lineage>
        <taxon>Bacteria</taxon>
        <taxon>Pseudomonadati</taxon>
        <taxon>Pseudomonadota</taxon>
        <taxon>Alphaproteobacteria</taxon>
        <taxon>Caulobacterales</taxon>
        <taxon>Caulobacteraceae</taxon>
        <taxon>Phenylobacterium</taxon>
    </lineage>
</organism>
<dbReference type="InterPro" id="IPR015815">
    <property type="entry name" value="HIBADH-related"/>
</dbReference>
<dbReference type="SUPFAM" id="SSF51735">
    <property type="entry name" value="NAD(P)-binding Rossmann-fold domains"/>
    <property type="match status" value="1"/>
</dbReference>
<dbReference type="InterPro" id="IPR013328">
    <property type="entry name" value="6PGD_dom2"/>
</dbReference>
<accession>A0A328A8I5</accession>
<protein>
    <submittedName>
        <fullName evidence="6">NAD(P)-dependent oxidoreductase</fullName>
    </submittedName>
</protein>
<evidence type="ECO:0000313" key="7">
    <source>
        <dbReference type="Proteomes" id="UP000249725"/>
    </source>
</evidence>
<dbReference type="SUPFAM" id="SSF48179">
    <property type="entry name" value="6-phosphogluconate dehydrogenase C-terminal domain-like"/>
    <property type="match status" value="1"/>
</dbReference>
<keyword evidence="1" id="KW-0560">Oxidoreductase</keyword>
<keyword evidence="2" id="KW-0520">NAD</keyword>
<feature type="active site" evidence="3">
    <location>
        <position position="173"/>
    </location>
</feature>
<sequence length="298" mass="31154">MTDRKRLGFVGLGLMGAPMTRRLLAQGWSVTVWNLEPERYAEVPGAVVVGSPAEVRAASDIVLFCVLDAKAVEACCFGPDGLAQAEGGATLLIDTSTINPDKAREFAARLKAQAGMDWVDAPLSGGPPLAGTGKLTALVGGDTASVEAAWPVLADIAANATHLGPLGAGQTAKIVNQAIVGASYMLMAETLALSKAAGLDPAKLPGALAGGLADSQALQRIYPQMAARDWDPPRGYARQLDKDLKNLAGFAEELGLELPLIEQVVARYHAWSAAGNEMKDGTAVAEIYEKPQRRPEEA</sequence>
<evidence type="ECO:0000256" key="1">
    <source>
        <dbReference type="ARBA" id="ARBA00023002"/>
    </source>
</evidence>
<reference evidence="7" key="1">
    <citation type="submission" date="2018-05" db="EMBL/GenBank/DDBJ databases">
        <authorList>
            <person name="Li X."/>
        </authorList>
    </citation>
    <scope>NUCLEOTIDE SEQUENCE [LARGE SCALE GENOMIC DNA]</scope>
    <source>
        <strain evidence="7">YIM 73061</strain>
    </source>
</reference>
<dbReference type="Pfam" id="PF03446">
    <property type="entry name" value="NAD_binding_2"/>
    <property type="match status" value="1"/>
</dbReference>
<dbReference type="OrthoDB" id="9812907at2"/>
<dbReference type="InterPro" id="IPR036291">
    <property type="entry name" value="NAD(P)-bd_dom_sf"/>
</dbReference>
<dbReference type="InterPro" id="IPR029154">
    <property type="entry name" value="HIBADH-like_NADP-bd"/>
</dbReference>
<dbReference type="GO" id="GO:0050661">
    <property type="term" value="F:NADP binding"/>
    <property type="evidence" value="ECO:0007669"/>
    <property type="project" value="InterPro"/>
</dbReference>
<evidence type="ECO:0000313" key="6">
    <source>
        <dbReference type="EMBL" id="RAK50841.1"/>
    </source>
</evidence>
<proteinExistence type="predicted"/>
<dbReference type="PANTHER" id="PTHR43060:SF15">
    <property type="entry name" value="3-HYDROXYISOBUTYRATE DEHYDROGENASE-LIKE 1, MITOCHONDRIAL-RELATED"/>
    <property type="match status" value="1"/>
</dbReference>
<gene>
    <name evidence="6" type="ORF">DJ018_16850</name>
</gene>
<evidence type="ECO:0000256" key="2">
    <source>
        <dbReference type="ARBA" id="ARBA00023027"/>
    </source>
</evidence>
<dbReference type="Gene3D" id="3.40.50.720">
    <property type="entry name" value="NAD(P)-binding Rossmann-like Domain"/>
    <property type="match status" value="1"/>
</dbReference>
<keyword evidence="7" id="KW-1185">Reference proteome</keyword>
<evidence type="ECO:0000259" key="5">
    <source>
        <dbReference type="Pfam" id="PF14833"/>
    </source>
</evidence>
<dbReference type="GO" id="GO:0051287">
    <property type="term" value="F:NAD binding"/>
    <property type="evidence" value="ECO:0007669"/>
    <property type="project" value="InterPro"/>
</dbReference>
<dbReference type="PIRSF" id="PIRSF000103">
    <property type="entry name" value="HIBADH"/>
    <property type="match status" value="1"/>
</dbReference>
<evidence type="ECO:0000259" key="4">
    <source>
        <dbReference type="Pfam" id="PF03446"/>
    </source>
</evidence>
<dbReference type="Gene3D" id="1.10.1040.10">
    <property type="entry name" value="N-(1-d-carboxylethyl)-l-norvaline Dehydrogenase, domain 2"/>
    <property type="match status" value="1"/>
</dbReference>
<dbReference type="InterPro" id="IPR006115">
    <property type="entry name" value="6PGDH_NADP-bd"/>
</dbReference>
<feature type="domain" description="3-hydroxyisobutyrate dehydrogenase-like NAD-binding" evidence="5">
    <location>
        <begin position="167"/>
        <end position="287"/>
    </location>
</feature>
<dbReference type="Pfam" id="PF14833">
    <property type="entry name" value="NAD_binding_11"/>
    <property type="match status" value="1"/>
</dbReference>
<feature type="domain" description="6-phosphogluconate dehydrogenase NADP-binding" evidence="4">
    <location>
        <begin position="7"/>
        <end position="164"/>
    </location>
</feature>